<name>A0A6J5VKM1_PRUAR</name>
<feature type="domain" description="HSF-type DNA-binding" evidence="11">
    <location>
        <begin position="185"/>
        <end position="209"/>
    </location>
</feature>
<feature type="compositionally biased region" description="Gly residues" evidence="10">
    <location>
        <begin position="1"/>
        <end position="20"/>
    </location>
</feature>
<dbReference type="SMART" id="SM00415">
    <property type="entry name" value="HSF"/>
    <property type="match status" value="1"/>
</dbReference>
<feature type="compositionally biased region" description="Basic and acidic residues" evidence="10">
    <location>
        <begin position="44"/>
        <end position="60"/>
    </location>
</feature>
<evidence type="ECO:0000256" key="9">
    <source>
        <dbReference type="SAM" id="Coils"/>
    </source>
</evidence>
<evidence type="ECO:0000256" key="1">
    <source>
        <dbReference type="ARBA" id="ARBA00004123"/>
    </source>
</evidence>
<dbReference type="Gene3D" id="1.10.10.10">
    <property type="entry name" value="Winged helix-like DNA-binding domain superfamily/Winged helix DNA-binding domain"/>
    <property type="match status" value="1"/>
</dbReference>
<evidence type="ECO:0000313" key="12">
    <source>
        <dbReference type="EMBL" id="CAB4288227.1"/>
    </source>
</evidence>
<dbReference type="GO" id="GO:0003700">
    <property type="term" value="F:DNA-binding transcription factor activity"/>
    <property type="evidence" value="ECO:0007669"/>
    <property type="project" value="InterPro"/>
</dbReference>
<keyword evidence="3" id="KW-0805">Transcription regulation</keyword>
<evidence type="ECO:0000259" key="11">
    <source>
        <dbReference type="PROSITE" id="PS00434"/>
    </source>
</evidence>
<gene>
    <name evidence="12" type="ORF">CURHAP_LOCUS46348</name>
</gene>
<organism evidence="12 13">
    <name type="scientific">Prunus armeniaca</name>
    <name type="common">Apricot</name>
    <name type="synonym">Armeniaca vulgaris</name>
    <dbReference type="NCBI Taxonomy" id="36596"/>
    <lineage>
        <taxon>Eukaryota</taxon>
        <taxon>Viridiplantae</taxon>
        <taxon>Streptophyta</taxon>
        <taxon>Embryophyta</taxon>
        <taxon>Tracheophyta</taxon>
        <taxon>Spermatophyta</taxon>
        <taxon>Magnoliopsida</taxon>
        <taxon>eudicotyledons</taxon>
        <taxon>Gunneridae</taxon>
        <taxon>Pentapetalae</taxon>
        <taxon>rosids</taxon>
        <taxon>fabids</taxon>
        <taxon>Rosales</taxon>
        <taxon>Rosaceae</taxon>
        <taxon>Amygdaloideae</taxon>
        <taxon>Amygdaleae</taxon>
        <taxon>Prunus</taxon>
    </lineage>
</organism>
<dbReference type="SUPFAM" id="SSF46785">
    <property type="entry name" value="Winged helix' DNA-binding domain"/>
    <property type="match status" value="1"/>
</dbReference>
<dbReference type="GO" id="GO:0005634">
    <property type="term" value="C:nucleus"/>
    <property type="evidence" value="ECO:0007669"/>
    <property type="project" value="UniProtKB-SubCell"/>
</dbReference>
<feature type="coiled-coil region" evidence="9">
    <location>
        <begin position="251"/>
        <end position="278"/>
    </location>
</feature>
<reference evidence="12 13" key="1">
    <citation type="submission" date="2020-05" db="EMBL/GenBank/DDBJ databases">
        <authorList>
            <person name="Campoy J."/>
            <person name="Schneeberger K."/>
            <person name="Spophaly S."/>
        </authorList>
    </citation>
    <scope>NUCLEOTIDE SEQUENCE [LARGE SCALE GENOMIC DNA]</scope>
    <source>
        <strain evidence="12">PruArmRojPasFocal</strain>
    </source>
</reference>
<protein>
    <recommendedName>
        <fullName evidence="11">HSF-type DNA-binding domain-containing protein</fullName>
    </recommendedName>
</protein>
<proteinExistence type="inferred from homology"/>
<dbReference type="PROSITE" id="PS00434">
    <property type="entry name" value="HSF_DOMAIN"/>
    <property type="match status" value="1"/>
</dbReference>
<evidence type="ECO:0000256" key="2">
    <source>
        <dbReference type="ARBA" id="ARBA00022553"/>
    </source>
</evidence>
<comment type="similarity">
    <text evidence="8">Belongs to the HSF family. Class A subfamily.</text>
</comment>
<evidence type="ECO:0000256" key="7">
    <source>
        <dbReference type="ARBA" id="ARBA00023242"/>
    </source>
</evidence>
<evidence type="ECO:0000256" key="6">
    <source>
        <dbReference type="ARBA" id="ARBA00023163"/>
    </source>
</evidence>
<dbReference type="PANTHER" id="PTHR10015:SF298">
    <property type="entry name" value="HEAT STRESS TRANSCRIPTION FACTOR A-9"/>
    <property type="match status" value="1"/>
</dbReference>
<dbReference type="PRINTS" id="PR00056">
    <property type="entry name" value="HSFDOMAIN"/>
</dbReference>
<dbReference type="FunFam" id="1.10.10.10:FF:000057">
    <property type="entry name" value="Heat shock transcription factor 1"/>
    <property type="match status" value="1"/>
</dbReference>
<evidence type="ECO:0000313" key="13">
    <source>
        <dbReference type="Proteomes" id="UP000507222"/>
    </source>
</evidence>
<accession>A0A6J5VKM1</accession>
<dbReference type="Pfam" id="PF00447">
    <property type="entry name" value="HSF_DNA-bind"/>
    <property type="match status" value="1"/>
</dbReference>
<feature type="region of interest" description="Disordered" evidence="10">
    <location>
        <begin position="1"/>
        <end position="83"/>
    </location>
</feature>
<keyword evidence="9" id="KW-0175">Coiled coil</keyword>
<dbReference type="GO" id="GO:0034605">
    <property type="term" value="P:cellular response to heat"/>
    <property type="evidence" value="ECO:0007669"/>
    <property type="project" value="TreeGrafter"/>
</dbReference>
<evidence type="ECO:0000256" key="3">
    <source>
        <dbReference type="ARBA" id="ARBA00023015"/>
    </source>
</evidence>
<dbReference type="AlphaFoldDB" id="A0A6J5VKM1"/>
<sequence>MVVPEGGGGCGGGDAGGGGRSRLPLSSATQSPKPSNGLEEAENELNKATEEVAPAKEEQKAVTFKGGNCDRSSSSSSSPALPKPAKELFRIKEENIDVVVVDDDVDVDGGDDGHFNGGDGGTFSSSSSMALPKSMEGLHEAGPPPFLNKTFQVVDDPETNSVVSWSAAGQSFIVWDSYEFSRTLLPKYFKHNNFSSFIRQLNTYGFKKVDPDRWEFANEGFQGGKKHLLKNIKRRIRYNKQPTVGCVDSTKTGLEAEIESLKKDQDFLKLEIMNLRQQQKYSQHQLTAIEQRIRNSECKNQRMLFFLTKTATNSTIVQQLMQKRVIKRELDGSDLRKRRRMPSVQVLESLRDGIDTSLSVDCGSQLEEELVPMQSLLAEQVAEAKVAKQNEAPLPAPMIDKSGNAVQDLKPHVMAGTGTEDMPTAYHGMSENFLEENVVFDDDEFEVDYSNFYRELEDLIGKPHDWSGYVSHCLMEQAGLQRPENQNATSDE</sequence>
<evidence type="ECO:0000256" key="8">
    <source>
        <dbReference type="ARBA" id="ARBA00061350"/>
    </source>
</evidence>
<comment type="subcellular location">
    <subcellularLocation>
        <location evidence="1">Nucleus</location>
    </subcellularLocation>
</comment>
<keyword evidence="2" id="KW-0597">Phosphoprotein</keyword>
<feature type="compositionally biased region" description="Polar residues" evidence="10">
    <location>
        <begin position="24"/>
        <end position="34"/>
    </location>
</feature>
<dbReference type="InterPro" id="IPR000232">
    <property type="entry name" value="HSF_DNA-bd"/>
</dbReference>
<dbReference type="InterPro" id="IPR036390">
    <property type="entry name" value="WH_DNA-bd_sf"/>
</dbReference>
<dbReference type="EMBL" id="CAEKDK010000007">
    <property type="protein sequence ID" value="CAB4288227.1"/>
    <property type="molecule type" value="Genomic_DNA"/>
</dbReference>
<evidence type="ECO:0000256" key="5">
    <source>
        <dbReference type="ARBA" id="ARBA00023125"/>
    </source>
</evidence>
<evidence type="ECO:0000256" key="10">
    <source>
        <dbReference type="SAM" id="MobiDB-lite"/>
    </source>
</evidence>
<keyword evidence="5" id="KW-0238">DNA-binding</keyword>
<dbReference type="GO" id="GO:0000978">
    <property type="term" value="F:RNA polymerase II cis-regulatory region sequence-specific DNA binding"/>
    <property type="evidence" value="ECO:0007669"/>
    <property type="project" value="TreeGrafter"/>
</dbReference>
<evidence type="ECO:0000256" key="4">
    <source>
        <dbReference type="ARBA" id="ARBA00023016"/>
    </source>
</evidence>
<dbReference type="GO" id="GO:0006357">
    <property type="term" value="P:regulation of transcription by RNA polymerase II"/>
    <property type="evidence" value="ECO:0007669"/>
    <property type="project" value="TreeGrafter"/>
</dbReference>
<dbReference type="InterPro" id="IPR036388">
    <property type="entry name" value="WH-like_DNA-bd_sf"/>
</dbReference>
<keyword evidence="7" id="KW-0539">Nucleus</keyword>
<dbReference type="PANTHER" id="PTHR10015">
    <property type="entry name" value="HEAT SHOCK TRANSCRIPTION FACTOR"/>
    <property type="match status" value="1"/>
</dbReference>
<keyword evidence="4" id="KW-0346">Stress response</keyword>
<keyword evidence="6" id="KW-0804">Transcription</keyword>
<dbReference type="Proteomes" id="UP000507222">
    <property type="component" value="Unassembled WGS sequence"/>
</dbReference>